<evidence type="ECO:0000259" key="1">
    <source>
        <dbReference type="PROSITE" id="PS50181"/>
    </source>
</evidence>
<reference evidence="3" key="3">
    <citation type="submission" date="2020-05" db="UniProtKB">
        <authorList>
            <consortium name="EnsemblMetazoa"/>
        </authorList>
    </citation>
    <scope>IDENTIFICATION</scope>
    <source>
        <strain evidence="3">Jacobina</strain>
    </source>
</reference>
<dbReference type="Gene3D" id="1.20.1280.50">
    <property type="match status" value="1"/>
</dbReference>
<dbReference type="SUPFAM" id="SSF81383">
    <property type="entry name" value="F-box domain"/>
    <property type="match status" value="1"/>
</dbReference>
<dbReference type="EMBL" id="AJWK01021978">
    <property type="status" value="NOT_ANNOTATED_CDS"/>
    <property type="molecule type" value="Genomic_DNA"/>
</dbReference>
<evidence type="ECO:0000313" key="2">
    <source>
        <dbReference type="EMBL" id="MBC1172751.1"/>
    </source>
</evidence>
<organism evidence="3 4">
    <name type="scientific">Lutzomyia longipalpis</name>
    <name type="common">Sand fly</name>
    <dbReference type="NCBI Taxonomy" id="7200"/>
    <lineage>
        <taxon>Eukaryota</taxon>
        <taxon>Metazoa</taxon>
        <taxon>Ecdysozoa</taxon>
        <taxon>Arthropoda</taxon>
        <taxon>Hexapoda</taxon>
        <taxon>Insecta</taxon>
        <taxon>Pterygota</taxon>
        <taxon>Neoptera</taxon>
        <taxon>Endopterygota</taxon>
        <taxon>Diptera</taxon>
        <taxon>Nematocera</taxon>
        <taxon>Psychodoidea</taxon>
        <taxon>Psychodidae</taxon>
        <taxon>Lutzomyia</taxon>
        <taxon>Lutzomyia</taxon>
    </lineage>
</organism>
<dbReference type="Proteomes" id="UP000092461">
    <property type="component" value="Unassembled WGS sequence"/>
</dbReference>
<name>A0A1B0GJL6_LUTLO</name>
<dbReference type="Gene3D" id="3.80.10.10">
    <property type="entry name" value="Ribonuclease Inhibitor"/>
    <property type="match status" value="1"/>
</dbReference>
<dbReference type="InterPro" id="IPR001810">
    <property type="entry name" value="F-box_dom"/>
</dbReference>
<evidence type="ECO:0000313" key="3">
    <source>
        <dbReference type="EnsemblMetazoa" id="LLOJ006645-PA"/>
    </source>
</evidence>
<protein>
    <recommendedName>
        <fullName evidence="1">F-box domain-containing protein</fullName>
    </recommendedName>
</protein>
<dbReference type="EMBL" id="AJWK01021977">
    <property type="status" value="NOT_ANNOTATED_CDS"/>
    <property type="molecule type" value="Genomic_DNA"/>
</dbReference>
<dbReference type="SMART" id="SM00256">
    <property type="entry name" value="FBOX"/>
    <property type="match status" value="1"/>
</dbReference>
<sequence length="446" mass="51464">MGWGKLPALVLVEIYGYLEPHDRLQASSVCRHWRHTLFHPRFFEKATFIVGRKHEARNAFYLQHLAHLVSATSIIFDSGSTQAVQRAMEILMTICSTNDRLVSLTLRPTQSQFVLPRQYAADNFIHSGLIEPIKKILGRRNPSLQYLNLGCCEQLAVYCSEFLRALACPQEMRLLAIGSVKENPGFYYVSSLEASLFDKCTNLRLLSLDYDFFSDELLRVLQLLNLKRLILHIHAFDKNHAGTTEGAWRSFQEHNPQAELRINLINACEAIKYLHSHILRESMPLSHLKVLFCKNMNPQAIDFISQHYNKTLKSLTWVDASFDIEEAEFFYLTSDQDPLVMMAWRCAKLEEIVLHGYLLDVHNLVGIARLRGKNLKRFEVAKFDLLPNPLLVSFLSEIKRLMVNEWHPKRDKELHPALSGCGYSSDSARDKYIMEITQKDIQELEN</sequence>
<evidence type="ECO:0000313" key="4">
    <source>
        <dbReference type="Proteomes" id="UP000092461"/>
    </source>
</evidence>
<dbReference type="VEuPathDB" id="VectorBase:LLOJ006645"/>
<dbReference type="GO" id="GO:0031398">
    <property type="term" value="P:positive regulation of protein ubiquitination"/>
    <property type="evidence" value="ECO:0007669"/>
    <property type="project" value="TreeGrafter"/>
</dbReference>
<dbReference type="SUPFAM" id="SSF52047">
    <property type="entry name" value="RNI-like"/>
    <property type="match status" value="1"/>
</dbReference>
<dbReference type="PROSITE" id="PS50181">
    <property type="entry name" value="FBOX"/>
    <property type="match status" value="1"/>
</dbReference>
<reference evidence="4" key="1">
    <citation type="submission" date="2012-05" db="EMBL/GenBank/DDBJ databases">
        <title>Whole Genome Assembly of Lutzomyia longipalpis.</title>
        <authorList>
            <person name="Richards S."/>
            <person name="Qu C."/>
            <person name="Dillon R."/>
            <person name="Worley K."/>
            <person name="Scherer S."/>
            <person name="Batterton M."/>
            <person name="Taylor A."/>
            <person name="Hawes A."/>
            <person name="Hernandez B."/>
            <person name="Kovar C."/>
            <person name="Mandapat C."/>
            <person name="Pham C."/>
            <person name="Qu C."/>
            <person name="Jing C."/>
            <person name="Bess C."/>
            <person name="Bandaranaike D."/>
            <person name="Ngo D."/>
            <person name="Ongeri F."/>
            <person name="Arias F."/>
            <person name="Lara F."/>
            <person name="Weissenberger G."/>
            <person name="Kamau G."/>
            <person name="Han H."/>
            <person name="Shen H."/>
            <person name="Dinh H."/>
            <person name="Khalil I."/>
            <person name="Jones J."/>
            <person name="Shafer J."/>
            <person name="Jayaseelan J."/>
            <person name="Quiroz J."/>
            <person name="Blankenburg K."/>
            <person name="Nguyen L."/>
            <person name="Jackson L."/>
            <person name="Francisco L."/>
            <person name="Tang L.-Y."/>
            <person name="Pu L.-L."/>
            <person name="Perales L."/>
            <person name="Lorensuhewa L."/>
            <person name="Munidasa M."/>
            <person name="Coyle M."/>
            <person name="Taylor M."/>
            <person name="Puazo M."/>
            <person name="Firestine M."/>
            <person name="Scheel M."/>
            <person name="Javaid M."/>
            <person name="Wang M."/>
            <person name="Li M."/>
            <person name="Tabassum N."/>
            <person name="Saada N."/>
            <person name="Osuji N."/>
            <person name="Aqrawi P."/>
            <person name="Fu Q."/>
            <person name="Thornton R."/>
            <person name="Raj R."/>
            <person name="Goodspeed R."/>
            <person name="Mata R."/>
            <person name="Najjar R."/>
            <person name="Gubbala S."/>
            <person name="Lee S."/>
            <person name="Denson S."/>
            <person name="Patil S."/>
            <person name="Macmil S."/>
            <person name="Qi S."/>
            <person name="Matskevitch T."/>
            <person name="Palculict T."/>
            <person name="Mathew T."/>
            <person name="Vee V."/>
            <person name="Velamala V."/>
            <person name="Korchina V."/>
            <person name="Cai W."/>
            <person name="Liu W."/>
            <person name="Dai W."/>
            <person name="Zou X."/>
            <person name="Zhu Y."/>
            <person name="Zhang Y."/>
            <person name="Wu Y.-Q."/>
            <person name="Xin Y."/>
            <person name="Nazarath L."/>
            <person name="Kovar C."/>
            <person name="Han Y."/>
            <person name="Muzny D."/>
            <person name="Gibbs R."/>
        </authorList>
    </citation>
    <scope>NUCLEOTIDE SEQUENCE [LARGE SCALE GENOMIC DNA]</scope>
    <source>
        <strain evidence="4">Jacobina</strain>
    </source>
</reference>
<dbReference type="CDD" id="cd22104">
    <property type="entry name" value="F-box_FBXO33"/>
    <property type="match status" value="1"/>
</dbReference>
<dbReference type="InterPro" id="IPR036047">
    <property type="entry name" value="F-box-like_dom_sf"/>
</dbReference>
<dbReference type="EnsemblMetazoa" id="LLOJ006645-RA">
    <property type="protein sequence ID" value="LLOJ006645-PA"/>
    <property type="gene ID" value="LLOJ006645"/>
</dbReference>
<dbReference type="Pfam" id="PF12937">
    <property type="entry name" value="F-box-like"/>
    <property type="match status" value="1"/>
</dbReference>
<dbReference type="PANTHER" id="PTHR20933">
    <property type="entry name" value="F-BOX ONLY PROTEIN 33"/>
    <property type="match status" value="1"/>
</dbReference>
<dbReference type="EMBL" id="AJWK01021979">
    <property type="status" value="NOT_ANNOTATED_CDS"/>
    <property type="molecule type" value="Genomic_DNA"/>
</dbReference>
<dbReference type="PANTHER" id="PTHR20933:SF3">
    <property type="entry name" value="F-BOX ONLY PROTEIN 33"/>
    <property type="match status" value="1"/>
</dbReference>
<accession>A0A1B0GJL6</accession>
<proteinExistence type="predicted"/>
<dbReference type="VEuPathDB" id="VectorBase:LLONM1_009647"/>
<dbReference type="AlphaFoldDB" id="A0A1B0GJL6"/>
<reference evidence="2" key="2">
    <citation type="journal article" date="2020" name="BMC">
        <title>Leishmania infection induces a limited differential gene expression in the sand fly midgut.</title>
        <authorList>
            <person name="Coutinho-Abreu I.V."/>
            <person name="Serafim T.D."/>
            <person name="Meneses C."/>
            <person name="Kamhawi S."/>
            <person name="Oliveira F."/>
            <person name="Valenzuela J.G."/>
        </authorList>
    </citation>
    <scope>NUCLEOTIDE SEQUENCE</scope>
    <source>
        <strain evidence="2">Jacobina</strain>
        <tissue evidence="2">Midgut</tissue>
    </source>
</reference>
<dbReference type="InterPro" id="IPR032675">
    <property type="entry name" value="LRR_dom_sf"/>
</dbReference>
<keyword evidence="4" id="KW-1185">Reference proteome</keyword>
<feature type="domain" description="F-box" evidence="1">
    <location>
        <begin position="1"/>
        <end position="46"/>
    </location>
</feature>
<dbReference type="EMBL" id="GITU01004048">
    <property type="protein sequence ID" value="MBC1172751.1"/>
    <property type="molecule type" value="Transcribed_RNA"/>
</dbReference>